<dbReference type="Gene3D" id="3.40.1190.20">
    <property type="match status" value="1"/>
</dbReference>
<dbReference type="Pfam" id="PF00294">
    <property type="entry name" value="PfkB"/>
    <property type="match status" value="1"/>
</dbReference>
<dbReference type="PROSITE" id="PS00584">
    <property type="entry name" value="PFKB_KINASES_2"/>
    <property type="match status" value="1"/>
</dbReference>
<keyword evidence="6" id="KW-1185">Reference proteome</keyword>
<dbReference type="KEGG" id="orp:MOP44_20630"/>
<reference evidence="5" key="1">
    <citation type="submission" date="2021-04" db="EMBL/GenBank/DDBJ databases">
        <title>Phylogenetic analysis of Acidobacteriaceae.</title>
        <authorList>
            <person name="Qiu L."/>
            <person name="Zhang Q."/>
        </authorList>
    </citation>
    <scope>NUCLEOTIDE SEQUENCE</scope>
    <source>
        <strain evidence="5">DSM 25168</strain>
    </source>
</reference>
<dbReference type="CDD" id="cd01167">
    <property type="entry name" value="bac_FRK"/>
    <property type="match status" value="1"/>
</dbReference>
<dbReference type="AlphaFoldDB" id="A0A9J7BPA3"/>
<accession>A0A9J7BPA3</accession>
<evidence type="ECO:0000259" key="4">
    <source>
        <dbReference type="Pfam" id="PF00294"/>
    </source>
</evidence>
<dbReference type="SUPFAM" id="SSF53613">
    <property type="entry name" value="Ribokinase-like"/>
    <property type="match status" value="1"/>
</dbReference>
<evidence type="ECO:0000256" key="1">
    <source>
        <dbReference type="ARBA" id="ARBA00010688"/>
    </source>
</evidence>
<gene>
    <name evidence="5" type="ORF">MOP44_20630</name>
</gene>
<dbReference type="RefSeq" id="WP_260792298.1">
    <property type="nucleotide sequence ID" value="NZ_CP093313.1"/>
</dbReference>
<dbReference type="PANTHER" id="PTHR43085:SF57">
    <property type="entry name" value="CARBOHYDRATE KINASE PFKB DOMAIN-CONTAINING PROTEIN"/>
    <property type="match status" value="1"/>
</dbReference>
<dbReference type="EMBL" id="CP093313">
    <property type="protein sequence ID" value="UWZ82965.1"/>
    <property type="molecule type" value="Genomic_DNA"/>
</dbReference>
<sequence length="320" mass="34302">MEPHLVLGIGELLWDVLPSGAVLGGAPANFTVMAGRLGSRAAVLSRIGRDDLGRQAVDVLDPMPVDTEYLQIDSVHETGRVTVELKKGQPSYVIHEPAAWDFMELTDDWVRLAERADAICFGSLAQRSLESRQTIQTLAAQTRTDCVRVFDVNLRPPFYSSEVLQESLELAMVMKLNDAEMPLVLGLLGLPAAEAGDPIALRNGAEKLLAEFPTLRMVAVTRGGEGSLLASREGVHEHPGVTTKVADTIGAGDAFTAAMTHYLLRGAGLDAAGLATLNEAGNRWGAWVASQKGAMPPLTDVVMERLTGAIEARMVNSLLR</sequence>
<name>A0A9J7BPA3_9BACT</name>
<dbReference type="InterPro" id="IPR011611">
    <property type="entry name" value="PfkB_dom"/>
</dbReference>
<feature type="domain" description="Carbohydrate kinase PfkB" evidence="4">
    <location>
        <begin position="23"/>
        <end position="298"/>
    </location>
</feature>
<comment type="similarity">
    <text evidence="1">Belongs to the carbohydrate kinase PfkB family.</text>
</comment>
<dbReference type="GO" id="GO:0016301">
    <property type="term" value="F:kinase activity"/>
    <property type="evidence" value="ECO:0007669"/>
    <property type="project" value="UniProtKB-KW"/>
</dbReference>
<dbReference type="InterPro" id="IPR002173">
    <property type="entry name" value="Carboh/pur_kinase_PfkB_CS"/>
</dbReference>
<organism evidence="5 6">
    <name type="scientific">Occallatibacter riparius</name>
    <dbReference type="NCBI Taxonomy" id="1002689"/>
    <lineage>
        <taxon>Bacteria</taxon>
        <taxon>Pseudomonadati</taxon>
        <taxon>Acidobacteriota</taxon>
        <taxon>Terriglobia</taxon>
        <taxon>Terriglobales</taxon>
        <taxon>Acidobacteriaceae</taxon>
        <taxon>Occallatibacter</taxon>
    </lineage>
</organism>
<evidence type="ECO:0000313" key="5">
    <source>
        <dbReference type="EMBL" id="UWZ82965.1"/>
    </source>
</evidence>
<dbReference type="InterPro" id="IPR029056">
    <property type="entry name" value="Ribokinase-like"/>
</dbReference>
<dbReference type="InterPro" id="IPR050306">
    <property type="entry name" value="PfkB_Carbo_kinase"/>
</dbReference>
<keyword evidence="3 5" id="KW-0418">Kinase</keyword>
<dbReference type="Proteomes" id="UP001059380">
    <property type="component" value="Chromosome"/>
</dbReference>
<protein>
    <submittedName>
        <fullName evidence="5">Carbohydrate kinase</fullName>
    </submittedName>
</protein>
<keyword evidence="2" id="KW-0808">Transferase</keyword>
<evidence type="ECO:0000256" key="2">
    <source>
        <dbReference type="ARBA" id="ARBA00022679"/>
    </source>
</evidence>
<proteinExistence type="inferred from homology"/>
<evidence type="ECO:0000313" key="6">
    <source>
        <dbReference type="Proteomes" id="UP001059380"/>
    </source>
</evidence>
<dbReference type="PANTHER" id="PTHR43085">
    <property type="entry name" value="HEXOKINASE FAMILY MEMBER"/>
    <property type="match status" value="1"/>
</dbReference>
<evidence type="ECO:0000256" key="3">
    <source>
        <dbReference type="ARBA" id="ARBA00022777"/>
    </source>
</evidence>